<dbReference type="Proteomes" id="UP000738325">
    <property type="component" value="Unassembled WGS sequence"/>
</dbReference>
<evidence type="ECO:0000313" key="2">
    <source>
        <dbReference type="EMBL" id="KAG0321176.1"/>
    </source>
</evidence>
<dbReference type="EMBL" id="JAAAIP010000253">
    <property type="protein sequence ID" value="KAG0321176.1"/>
    <property type="molecule type" value="Genomic_DNA"/>
</dbReference>
<feature type="compositionally biased region" description="Polar residues" evidence="1">
    <location>
        <begin position="64"/>
        <end position="77"/>
    </location>
</feature>
<dbReference type="OrthoDB" id="2347770at2759"/>
<dbReference type="AlphaFoldDB" id="A0A9P6RMP7"/>
<evidence type="ECO:0000313" key="3">
    <source>
        <dbReference type="Proteomes" id="UP000738325"/>
    </source>
</evidence>
<organism evidence="2 3">
    <name type="scientific">Dissophora globulifera</name>
    <dbReference type="NCBI Taxonomy" id="979702"/>
    <lineage>
        <taxon>Eukaryota</taxon>
        <taxon>Fungi</taxon>
        <taxon>Fungi incertae sedis</taxon>
        <taxon>Mucoromycota</taxon>
        <taxon>Mortierellomycotina</taxon>
        <taxon>Mortierellomycetes</taxon>
        <taxon>Mortierellales</taxon>
        <taxon>Mortierellaceae</taxon>
        <taxon>Dissophora</taxon>
    </lineage>
</organism>
<protein>
    <submittedName>
        <fullName evidence="2">Uncharacterized protein</fullName>
    </submittedName>
</protein>
<proteinExistence type="predicted"/>
<feature type="region of interest" description="Disordered" evidence="1">
    <location>
        <begin position="60"/>
        <end position="83"/>
    </location>
</feature>
<evidence type="ECO:0000256" key="1">
    <source>
        <dbReference type="SAM" id="MobiDB-lite"/>
    </source>
</evidence>
<comment type="caution">
    <text evidence="2">The sequence shown here is derived from an EMBL/GenBank/DDBJ whole genome shotgun (WGS) entry which is preliminary data.</text>
</comment>
<reference evidence="2" key="1">
    <citation type="journal article" date="2020" name="Fungal Divers.">
        <title>Resolving the Mortierellaceae phylogeny through synthesis of multi-gene phylogenetics and phylogenomics.</title>
        <authorList>
            <person name="Vandepol N."/>
            <person name="Liber J."/>
            <person name="Desiro A."/>
            <person name="Na H."/>
            <person name="Kennedy M."/>
            <person name="Barry K."/>
            <person name="Grigoriev I.V."/>
            <person name="Miller A.N."/>
            <person name="O'Donnell K."/>
            <person name="Stajich J.E."/>
            <person name="Bonito G."/>
        </authorList>
    </citation>
    <scope>NUCLEOTIDE SEQUENCE</scope>
    <source>
        <strain evidence="2">REB-010B</strain>
    </source>
</reference>
<accession>A0A9P6RMP7</accession>
<gene>
    <name evidence="2" type="ORF">BGZ99_004077</name>
</gene>
<keyword evidence="3" id="KW-1185">Reference proteome</keyword>
<name>A0A9P6RMP7_9FUNG</name>
<sequence length="83" mass="8675">MSSILNAFRSAQTPTRQFTSLNIASVSTVKGSFHPEVHPIVLQQLVESVTPRVNATVAAAAKESLSSSPGKIQTPSAATRAKA</sequence>